<dbReference type="GO" id="GO:0008270">
    <property type="term" value="F:zinc ion binding"/>
    <property type="evidence" value="ECO:0007669"/>
    <property type="project" value="InterPro"/>
</dbReference>
<keyword evidence="3" id="KW-0862">Zinc</keyword>
<feature type="region of interest" description="Disordered" evidence="4">
    <location>
        <begin position="150"/>
        <end position="183"/>
    </location>
</feature>
<feature type="binding site" evidence="3">
    <location>
        <position position="51"/>
    </location>
    <ligand>
        <name>Zn(2+)</name>
        <dbReference type="ChEBI" id="CHEBI:29105"/>
    </ligand>
</feature>
<evidence type="ECO:0000313" key="6">
    <source>
        <dbReference type="Proteomes" id="UP000199699"/>
    </source>
</evidence>
<evidence type="ECO:0000256" key="3">
    <source>
        <dbReference type="PIRSR" id="PIRSR601765-1"/>
    </source>
</evidence>
<dbReference type="InterPro" id="IPR036874">
    <property type="entry name" value="Carbonic_anhydrase_sf"/>
</dbReference>
<feature type="compositionally biased region" description="Low complexity" evidence="4">
    <location>
        <begin position="159"/>
        <end position="171"/>
    </location>
</feature>
<dbReference type="AlphaFoldDB" id="A0A1C6S893"/>
<feature type="binding site" evidence="3">
    <location>
        <position position="100"/>
    </location>
    <ligand>
        <name>Zn(2+)</name>
        <dbReference type="ChEBI" id="CHEBI:29105"/>
    </ligand>
</feature>
<evidence type="ECO:0000256" key="4">
    <source>
        <dbReference type="SAM" id="MobiDB-lite"/>
    </source>
</evidence>
<reference evidence="5 6" key="1">
    <citation type="submission" date="2016-06" db="EMBL/GenBank/DDBJ databases">
        <authorList>
            <person name="Kjaerup R.B."/>
            <person name="Dalgaard T.S."/>
            <person name="Juul-Madsen H.R."/>
        </authorList>
    </citation>
    <scope>NUCLEOTIDE SEQUENCE [LARGE SCALE GENOMIC DNA]</scope>
    <source>
        <strain evidence="5 6">DSM 43818</strain>
    </source>
</reference>
<feature type="binding site" evidence="3">
    <location>
        <position position="49"/>
    </location>
    <ligand>
        <name>Zn(2+)</name>
        <dbReference type="ChEBI" id="CHEBI:29105"/>
    </ligand>
</feature>
<protein>
    <submittedName>
        <fullName evidence="5">Carbonic anhydrase</fullName>
    </submittedName>
</protein>
<dbReference type="GO" id="GO:0004089">
    <property type="term" value="F:carbonate dehydratase activity"/>
    <property type="evidence" value="ECO:0007669"/>
    <property type="project" value="InterPro"/>
</dbReference>
<name>A0A1C6S893_9ACTN</name>
<dbReference type="InterPro" id="IPR001765">
    <property type="entry name" value="Carbonic_anhydrase"/>
</dbReference>
<keyword evidence="3" id="KW-0479">Metal-binding</keyword>
<dbReference type="Pfam" id="PF00484">
    <property type="entry name" value="Pro_CA"/>
    <property type="match status" value="1"/>
</dbReference>
<comment type="similarity">
    <text evidence="1">Belongs to the beta-class carbonic anhydrase family.</text>
</comment>
<feature type="compositionally biased region" description="Pro residues" evidence="4">
    <location>
        <begin position="172"/>
        <end position="183"/>
    </location>
</feature>
<organism evidence="5 6">
    <name type="scientific">Micromonospora nigra</name>
    <dbReference type="NCBI Taxonomy" id="145857"/>
    <lineage>
        <taxon>Bacteria</taxon>
        <taxon>Bacillati</taxon>
        <taxon>Actinomycetota</taxon>
        <taxon>Actinomycetes</taxon>
        <taxon>Micromonosporales</taxon>
        <taxon>Micromonosporaceae</taxon>
        <taxon>Micromonospora</taxon>
    </lineage>
</organism>
<sequence>MDTPDPTHRAQRPGPVAALAALRAGHDRFRTGAAAAPTRPGPLAAVFACTDPQPEPAILFGGSDVFTVRTAGLAVGPAVLGSLEYAVAHLHLPLVVVLGHDACRLPCGSGDRRVRAVIATLRKRSLLLDAAVRSGSCAIHGMSWHGSRQALRSVRHTDPAPVRRAARLRPPTLRPPSHPSPAA</sequence>
<dbReference type="Gene3D" id="3.40.1050.10">
    <property type="entry name" value="Carbonic anhydrase"/>
    <property type="match status" value="1"/>
</dbReference>
<keyword evidence="6" id="KW-1185">Reference proteome</keyword>
<comment type="cofactor">
    <cofactor evidence="3">
        <name>Zn(2+)</name>
        <dbReference type="ChEBI" id="CHEBI:29105"/>
    </cofactor>
    <text evidence="3">Binds 1 zinc ion per subunit.</text>
</comment>
<dbReference type="RefSeq" id="WP_091082439.1">
    <property type="nucleotide sequence ID" value="NZ_FMHT01000003.1"/>
</dbReference>
<dbReference type="Proteomes" id="UP000199699">
    <property type="component" value="Unassembled WGS sequence"/>
</dbReference>
<feature type="binding site" evidence="3">
    <location>
        <position position="103"/>
    </location>
    <ligand>
        <name>Zn(2+)</name>
        <dbReference type="ChEBI" id="CHEBI:29105"/>
    </ligand>
</feature>
<dbReference type="EMBL" id="FMHT01000003">
    <property type="protein sequence ID" value="SCL25490.1"/>
    <property type="molecule type" value="Genomic_DNA"/>
</dbReference>
<dbReference type="SMART" id="SM00947">
    <property type="entry name" value="Pro_CA"/>
    <property type="match status" value="1"/>
</dbReference>
<dbReference type="STRING" id="145857.GA0070616_3115"/>
<gene>
    <name evidence="5" type="ORF">GA0070616_3115</name>
</gene>
<dbReference type="OrthoDB" id="3397369at2"/>
<accession>A0A1C6S893</accession>
<evidence type="ECO:0000256" key="2">
    <source>
        <dbReference type="ARBA" id="ARBA00024993"/>
    </source>
</evidence>
<dbReference type="SUPFAM" id="SSF53056">
    <property type="entry name" value="beta-carbonic anhydrase, cab"/>
    <property type="match status" value="1"/>
</dbReference>
<comment type="function">
    <text evidence="2">Catalyzes the reversible hydration of carbon dioxide to form bicarbonate.</text>
</comment>
<evidence type="ECO:0000256" key="1">
    <source>
        <dbReference type="ARBA" id="ARBA00006217"/>
    </source>
</evidence>
<evidence type="ECO:0000313" key="5">
    <source>
        <dbReference type="EMBL" id="SCL25490.1"/>
    </source>
</evidence>
<proteinExistence type="inferred from homology"/>